<sequence length="290" mass="33660">MMRKQCQQLVNEWNRHEASLRNLEELERVLREHAVKVSDSVCAEKRRRADALKMRLDGWSRTVQEMNNDEETLLMEVDELHSYLVSELDKIKDKDPEEIASSLRFLRGDRDRLSSRARKLTAMNPRLANANFRSDVAERWQQLESRLHSPPPVADSQLHTGAELTADLPFHQKIDLVKAKFEEAKVSLDFDASPVSDVLQWEKRVKAVDDFLNESQTVLDELIKTGRNLANSGRMELDMHCAIEKLDEIVAVLLIREYEFYERGIDLLPEIWQKCVQADGACFEYYCEAI</sequence>
<proteinExistence type="predicted"/>
<organism evidence="2 3">
    <name type="scientific">Parelaphostrongylus tenuis</name>
    <name type="common">Meningeal worm</name>
    <dbReference type="NCBI Taxonomy" id="148309"/>
    <lineage>
        <taxon>Eukaryota</taxon>
        <taxon>Metazoa</taxon>
        <taxon>Ecdysozoa</taxon>
        <taxon>Nematoda</taxon>
        <taxon>Chromadorea</taxon>
        <taxon>Rhabditida</taxon>
        <taxon>Rhabditina</taxon>
        <taxon>Rhabditomorpha</taxon>
        <taxon>Strongyloidea</taxon>
        <taxon>Metastrongylidae</taxon>
        <taxon>Parelaphostrongylus</taxon>
    </lineage>
</organism>
<dbReference type="EMBL" id="JAHQIW010000099">
    <property type="protein sequence ID" value="KAJ1346013.1"/>
    <property type="molecule type" value="Genomic_DNA"/>
</dbReference>
<protein>
    <submittedName>
        <fullName evidence="2">Uncharacterized protein</fullName>
    </submittedName>
</protein>
<name>A0AAD5LVV0_PARTN</name>
<keyword evidence="3" id="KW-1185">Reference proteome</keyword>
<evidence type="ECO:0000256" key="1">
    <source>
        <dbReference type="SAM" id="Coils"/>
    </source>
</evidence>
<dbReference type="Proteomes" id="UP001196413">
    <property type="component" value="Unassembled WGS sequence"/>
</dbReference>
<evidence type="ECO:0000313" key="2">
    <source>
        <dbReference type="EMBL" id="KAJ1346013.1"/>
    </source>
</evidence>
<comment type="caution">
    <text evidence="2">The sequence shown here is derived from an EMBL/GenBank/DDBJ whole genome shotgun (WGS) entry which is preliminary data.</text>
</comment>
<reference evidence="2" key="1">
    <citation type="submission" date="2021-06" db="EMBL/GenBank/DDBJ databases">
        <title>Parelaphostrongylus tenuis whole genome reference sequence.</title>
        <authorList>
            <person name="Garwood T.J."/>
            <person name="Larsen P.A."/>
            <person name="Fountain-Jones N.M."/>
            <person name="Garbe J.R."/>
            <person name="Macchietto M.G."/>
            <person name="Kania S.A."/>
            <person name="Gerhold R.W."/>
            <person name="Richards J.E."/>
            <person name="Wolf T.M."/>
        </authorList>
    </citation>
    <scope>NUCLEOTIDE SEQUENCE</scope>
    <source>
        <strain evidence="2">MNPRO001-30</strain>
        <tissue evidence="2">Meninges</tissue>
    </source>
</reference>
<feature type="coiled-coil region" evidence="1">
    <location>
        <begin position="6"/>
        <end position="69"/>
    </location>
</feature>
<evidence type="ECO:0000313" key="3">
    <source>
        <dbReference type="Proteomes" id="UP001196413"/>
    </source>
</evidence>
<dbReference type="AlphaFoldDB" id="A0AAD5LVV0"/>
<gene>
    <name evidence="2" type="ORF">KIN20_000677</name>
</gene>
<keyword evidence="1" id="KW-0175">Coiled coil</keyword>
<accession>A0AAD5LVV0</accession>